<dbReference type="Proteomes" id="UP000325577">
    <property type="component" value="Linkage Group LG9"/>
</dbReference>
<accession>A0A5J4Z938</accession>
<dbReference type="AlphaFoldDB" id="A0A5J4Z938"/>
<gene>
    <name evidence="1" type="ORF">F0562_018283</name>
</gene>
<sequence length="116" mass="13133">MLSIMRSVSGITPSKTHLFLDFQTSQMVDINNRDRGRFLLIEVMSWGDNWIAQIFWASGRSLSVFCNSQNSVSRDSRSHHTPLSKTLCPRSHSLIATLVSTRTLSIYTISLTLRAM</sequence>
<proteinExistence type="predicted"/>
<organism evidence="1 2">
    <name type="scientific">Nyssa sinensis</name>
    <dbReference type="NCBI Taxonomy" id="561372"/>
    <lineage>
        <taxon>Eukaryota</taxon>
        <taxon>Viridiplantae</taxon>
        <taxon>Streptophyta</taxon>
        <taxon>Embryophyta</taxon>
        <taxon>Tracheophyta</taxon>
        <taxon>Spermatophyta</taxon>
        <taxon>Magnoliopsida</taxon>
        <taxon>eudicotyledons</taxon>
        <taxon>Gunneridae</taxon>
        <taxon>Pentapetalae</taxon>
        <taxon>asterids</taxon>
        <taxon>Cornales</taxon>
        <taxon>Nyssaceae</taxon>
        <taxon>Nyssa</taxon>
    </lineage>
</organism>
<dbReference type="EMBL" id="CM018052">
    <property type="protein sequence ID" value="KAA8514930.1"/>
    <property type="molecule type" value="Genomic_DNA"/>
</dbReference>
<protein>
    <submittedName>
        <fullName evidence="1">Uncharacterized protein</fullName>
    </submittedName>
</protein>
<evidence type="ECO:0000313" key="2">
    <source>
        <dbReference type="Proteomes" id="UP000325577"/>
    </source>
</evidence>
<evidence type="ECO:0000313" key="1">
    <source>
        <dbReference type="EMBL" id="KAA8514930.1"/>
    </source>
</evidence>
<reference evidence="1 2" key="1">
    <citation type="submission" date="2019-09" db="EMBL/GenBank/DDBJ databases">
        <title>A chromosome-level genome assembly of the Chinese tupelo Nyssa sinensis.</title>
        <authorList>
            <person name="Yang X."/>
            <person name="Kang M."/>
            <person name="Yang Y."/>
            <person name="Xiong H."/>
            <person name="Wang M."/>
            <person name="Zhang Z."/>
            <person name="Wang Z."/>
            <person name="Wu H."/>
            <person name="Ma T."/>
            <person name="Liu J."/>
            <person name="Xi Z."/>
        </authorList>
    </citation>
    <scope>NUCLEOTIDE SEQUENCE [LARGE SCALE GENOMIC DNA]</scope>
    <source>
        <strain evidence="1">J267</strain>
        <tissue evidence="1">Leaf</tissue>
    </source>
</reference>
<name>A0A5J4Z938_9ASTE</name>
<keyword evidence="2" id="KW-1185">Reference proteome</keyword>